<evidence type="ECO:0000256" key="2">
    <source>
        <dbReference type="SAM" id="SignalP"/>
    </source>
</evidence>
<protein>
    <submittedName>
        <fullName evidence="4">Uncharacterized protein</fullName>
    </submittedName>
</protein>
<accession>A0A1Q9A657</accession>
<organism evidence="4 5">
    <name type="scientific">Allorhizobium taibaishanense</name>
    <dbReference type="NCBI Taxonomy" id="887144"/>
    <lineage>
        <taxon>Bacteria</taxon>
        <taxon>Pseudomonadati</taxon>
        <taxon>Pseudomonadota</taxon>
        <taxon>Alphaproteobacteria</taxon>
        <taxon>Hyphomicrobiales</taxon>
        <taxon>Rhizobiaceae</taxon>
        <taxon>Rhizobium/Agrobacterium group</taxon>
        <taxon>Allorhizobium</taxon>
    </lineage>
</organism>
<comment type="caution">
    <text evidence="4">The sequence shown here is derived from an EMBL/GenBank/DDBJ whole genome shotgun (WGS) entry which is preliminary data.</text>
</comment>
<sequence length="131" mass="13852">MAILRRFLLVLAAVAYGLMPFAAEAQPMAKSVAATSAPMVHQHDEMPIAHKAMQDVATHGDLKDICCLDHRQGRAGHPGAGCCQCVACLVLPVAFQSVDGKPMVGDAPLPSAVRPLSSRSHLPPVPPPRFL</sequence>
<dbReference type="STRING" id="887144.BJF91_11960"/>
<evidence type="ECO:0000256" key="1">
    <source>
        <dbReference type="SAM" id="MobiDB-lite"/>
    </source>
</evidence>
<gene>
    <name evidence="4" type="ORF">BJF91_11960</name>
    <name evidence="3" type="ORF">GGQ71_003116</name>
</gene>
<keyword evidence="5" id="KW-1185">Reference proteome</keyword>
<dbReference type="EMBL" id="JACIED010000003">
    <property type="protein sequence ID" value="MBB4008836.1"/>
    <property type="molecule type" value="Genomic_DNA"/>
</dbReference>
<evidence type="ECO:0000313" key="6">
    <source>
        <dbReference type="Proteomes" id="UP000544107"/>
    </source>
</evidence>
<evidence type="ECO:0000313" key="4">
    <source>
        <dbReference type="EMBL" id="OLP50052.1"/>
    </source>
</evidence>
<reference evidence="3 6" key="2">
    <citation type="submission" date="2020-08" db="EMBL/GenBank/DDBJ databases">
        <title>Genomic Encyclopedia of Type Strains, Phase IV (KMG-IV): sequencing the most valuable type-strain genomes for metagenomic binning, comparative biology and taxonomic classification.</title>
        <authorList>
            <person name="Goeker M."/>
        </authorList>
    </citation>
    <scope>NUCLEOTIDE SEQUENCE [LARGE SCALE GENOMIC DNA]</scope>
    <source>
        <strain evidence="3 6">DSM 100021</strain>
    </source>
</reference>
<dbReference type="Proteomes" id="UP000185598">
    <property type="component" value="Unassembled WGS sequence"/>
</dbReference>
<feature type="chain" id="PRO_5044564361" evidence="2">
    <location>
        <begin position="26"/>
        <end position="131"/>
    </location>
</feature>
<dbReference type="Proteomes" id="UP000544107">
    <property type="component" value="Unassembled WGS sequence"/>
</dbReference>
<dbReference type="AlphaFoldDB" id="A0A1Q9A657"/>
<reference evidence="4 5" key="1">
    <citation type="submission" date="2016-09" db="EMBL/GenBank/DDBJ databases">
        <title>Rhizobium oryziradicis sp. nov., isolated from the root of rice.</title>
        <authorList>
            <person name="Zhao J."/>
            <person name="Zhang X."/>
        </authorList>
    </citation>
    <scope>NUCLEOTIDE SEQUENCE [LARGE SCALE GENOMIC DNA]</scope>
    <source>
        <strain evidence="4 5">14971</strain>
    </source>
</reference>
<evidence type="ECO:0000313" key="5">
    <source>
        <dbReference type="Proteomes" id="UP000185598"/>
    </source>
</evidence>
<keyword evidence="2" id="KW-0732">Signal</keyword>
<feature type="signal peptide" evidence="2">
    <location>
        <begin position="1"/>
        <end position="25"/>
    </location>
</feature>
<evidence type="ECO:0000313" key="3">
    <source>
        <dbReference type="EMBL" id="MBB4008836.1"/>
    </source>
</evidence>
<feature type="region of interest" description="Disordered" evidence="1">
    <location>
        <begin position="111"/>
        <end position="131"/>
    </location>
</feature>
<dbReference type="RefSeq" id="WP_075613945.1">
    <property type="nucleotide sequence ID" value="NZ_JACIED010000003.1"/>
</dbReference>
<dbReference type="EMBL" id="MKIN01000021">
    <property type="protein sequence ID" value="OLP50052.1"/>
    <property type="molecule type" value="Genomic_DNA"/>
</dbReference>
<name>A0A1Q9A657_9HYPH</name>
<proteinExistence type="predicted"/>